<name>A0A4Y9Z1Y8_9APHY</name>
<accession>A0A4Y9Z1Y8</accession>
<dbReference type="AlphaFoldDB" id="A0A4Y9Z1Y8"/>
<organism evidence="2 3">
    <name type="scientific">Rhodofomes roseus</name>
    <dbReference type="NCBI Taxonomy" id="34475"/>
    <lineage>
        <taxon>Eukaryota</taxon>
        <taxon>Fungi</taxon>
        <taxon>Dikarya</taxon>
        <taxon>Basidiomycota</taxon>
        <taxon>Agaricomycotina</taxon>
        <taxon>Agaricomycetes</taxon>
        <taxon>Polyporales</taxon>
        <taxon>Rhodofomes</taxon>
    </lineage>
</organism>
<reference evidence="2 3" key="1">
    <citation type="submission" date="2019-01" db="EMBL/GenBank/DDBJ databases">
        <title>Genome sequencing of the rare red list fungi Fomitopsis rosea.</title>
        <authorList>
            <person name="Buettner E."/>
            <person name="Kellner H."/>
        </authorList>
    </citation>
    <scope>NUCLEOTIDE SEQUENCE [LARGE SCALE GENOMIC DNA]</scope>
    <source>
        <strain evidence="2 3">DSM 105464</strain>
    </source>
</reference>
<comment type="caution">
    <text evidence="2">The sequence shown here is derived from an EMBL/GenBank/DDBJ whole genome shotgun (WGS) entry which is preliminary data.</text>
</comment>
<feature type="region of interest" description="Disordered" evidence="1">
    <location>
        <begin position="160"/>
        <end position="211"/>
    </location>
</feature>
<gene>
    <name evidence="2" type="ORF">EVJ58_g969</name>
</gene>
<dbReference type="STRING" id="34475.A0A4Y9Z1Y8"/>
<sequence length="211" mass="23572">MHVVHMYEEQETMVDGEKNKEEIGGEAKATQMLYGALAVELTDPETPLGELLDELASLCREHYLTFKPKVKPLAAPSDERLRQKMLDFEEPVSSDSEGEHPMVTSVMGSQTLSTHRKVYNAFRRALDEPEAEWDLVAVIPDQFNHPVFKNSAMNLRRIERSSQLSSGSKRRLEGESADMTRPGPSKRMRSATMGLESLEEEGSVALHAGGQ</sequence>
<evidence type="ECO:0000313" key="2">
    <source>
        <dbReference type="EMBL" id="TFY68522.1"/>
    </source>
</evidence>
<proteinExistence type="predicted"/>
<dbReference type="EMBL" id="SEKV01000029">
    <property type="protein sequence ID" value="TFY68522.1"/>
    <property type="molecule type" value="Genomic_DNA"/>
</dbReference>
<protein>
    <submittedName>
        <fullName evidence="2">Uncharacterized protein</fullName>
    </submittedName>
</protein>
<dbReference type="Proteomes" id="UP000298390">
    <property type="component" value="Unassembled WGS sequence"/>
</dbReference>
<evidence type="ECO:0000313" key="3">
    <source>
        <dbReference type="Proteomes" id="UP000298390"/>
    </source>
</evidence>
<evidence type="ECO:0000256" key="1">
    <source>
        <dbReference type="SAM" id="MobiDB-lite"/>
    </source>
</evidence>